<dbReference type="GO" id="GO:0002028">
    <property type="term" value="P:regulation of sodium ion transport"/>
    <property type="evidence" value="ECO:0007669"/>
    <property type="project" value="UniProtKB-UniRule"/>
</dbReference>
<feature type="transmembrane region" description="Helical" evidence="7">
    <location>
        <begin position="137"/>
        <end position="158"/>
    </location>
</feature>
<keyword evidence="3 7" id="KW-1003">Cell membrane</keyword>
<comment type="subcellular location">
    <subcellularLocation>
        <location evidence="1 7">Cell membrane</location>
        <topology evidence="1 7">Multi-pass membrane protein</topology>
    </subcellularLocation>
</comment>
<evidence type="ECO:0000313" key="10">
    <source>
        <dbReference type="RefSeq" id="XP_032817344.1"/>
    </source>
</evidence>
<accession>A0AAJ7TGC4</accession>
<proteinExistence type="inferred from homology"/>
<reference evidence="10" key="1">
    <citation type="submission" date="2025-08" db="UniProtKB">
        <authorList>
            <consortium name="RefSeq"/>
        </authorList>
    </citation>
    <scope>IDENTIFICATION</scope>
    <source>
        <tissue evidence="10">Sperm</tissue>
    </source>
</reference>
<dbReference type="InterPro" id="IPR008516">
    <property type="entry name" value="Na/K-Atpase_Interacting"/>
</dbReference>
<sequence>MSGRRGGGGGSRAARRCAAHGSGRVASGWRRPLHQDARVAVSAERSAVKPGIRGSITTITTASSSTLTTNNDDEQEGEVEEERISAVPGERTRRENEEGGGDIMARCSGRCSLLFVCAVQLVVTLERQVFDFLGYQWAPILANFLHILAVILGLFGVLQFRPRYLGLYAVWTVLWLTWNIFLICFYLEVGGLSKDSDVLTLHASIHRSWWRENGPGCRVTPVEPPPGRESRGLAYISVPGCLLEYQYLEVAHAGLHIVLALMGFVYACYLINAFTEEEDSFDFIGGFDSYPTSYQAPQKPSSLQLQPMYM</sequence>
<keyword evidence="5 7" id="KW-1133">Transmembrane helix</keyword>
<protein>
    <recommendedName>
        <fullName evidence="7">Sodium/potassium-transporting ATPase subunit beta-1-interacting protein</fullName>
        <shortName evidence="7">Na(+)/K(+)-transporting ATPase subunit beta-1-interacting protein</shortName>
    </recommendedName>
</protein>
<feature type="compositionally biased region" description="Acidic residues" evidence="8">
    <location>
        <begin position="71"/>
        <end position="81"/>
    </location>
</feature>
<evidence type="ECO:0000256" key="7">
    <source>
        <dbReference type="RuleBase" id="RU368041"/>
    </source>
</evidence>
<evidence type="ECO:0000256" key="5">
    <source>
        <dbReference type="ARBA" id="ARBA00022989"/>
    </source>
</evidence>
<dbReference type="AlphaFoldDB" id="A0AAJ7TGC4"/>
<evidence type="ECO:0000256" key="1">
    <source>
        <dbReference type="ARBA" id="ARBA00004651"/>
    </source>
</evidence>
<dbReference type="PANTHER" id="PTHR13084">
    <property type="entry name" value="T-CELL LYMPHOMA BREAKPOINT-ASSOCIATED TARGET 1-RELATED"/>
    <property type="match status" value="1"/>
</dbReference>
<evidence type="ECO:0000313" key="9">
    <source>
        <dbReference type="Proteomes" id="UP001318040"/>
    </source>
</evidence>
<dbReference type="Pfam" id="PF05640">
    <property type="entry name" value="NKAIN"/>
    <property type="match status" value="1"/>
</dbReference>
<gene>
    <name evidence="10" type="primary">LOC116946500</name>
</gene>
<feature type="region of interest" description="Disordered" evidence="8">
    <location>
        <begin position="59"/>
        <end position="99"/>
    </location>
</feature>
<feature type="region of interest" description="Disordered" evidence="8">
    <location>
        <begin position="1"/>
        <end position="31"/>
    </location>
</feature>
<evidence type="ECO:0000256" key="2">
    <source>
        <dbReference type="ARBA" id="ARBA00006364"/>
    </source>
</evidence>
<feature type="transmembrane region" description="Helical" evidence="7">
    <location>
        <begin position="165"/>
        <end position="189"/>
    </location>
</feature>
<dbReference type="KEGG" id="pmrn:116946500"/>
<comment type="similarity">
    <text evidence="2 7">Belongs to the NKAIN family.</text>
</comment>
<dbReference type="GeneID" id="116946500"/>
<dbReference type="RefSeq" id="XP_032817344.1">
    <property type="nucleotide sequence ID" value="XM_032961453.1"/>
</dbReference>
<evidence type="ECO:0000256" key="6">
    <source>
        <dbReference type="ARBA" id="ARBA00023136"/>
    </source>
</evidence>
<evidence type="ECO:0000256" key="8">
    <source>
        <dbReference type="SAM" id="MobiDB-lite"/>
    </source>
</evidence>
<keyword evidence="6 7" id="KW-0472">Membrane</keyword>
<feature type="transmembrane region" description="Helical" evidence="7">
    <location>
        <begin position="253"/>
        <end position="271"/>
    </location>
</feature>
<evidence type="ECO:0000256" key="3">
    <source>
        <dbReference type="ARBA" id="ARBA00022475"/>
    </source>
</evidence>
<name>A0AAJ7TGC4_PETMA</name>
<feature type="compositionally biased region" description="Gly residues" evidence="8">
    <location>
        <begin position="1"/>
        <end position="11"/>
    </location>
</feature>
<dbReference type="Proteomes" id="UP001318040">
    <property type="component" value="Chromosome 27"/>
</dbReference>
<dbReference type="GO" id="GO:0005886">
    <property type="term" value="C:plasma membrane"/>
    <property type="evidence" value="ECO:0007669"/>
    <property type="project" value="UniProtKB-SubCell"/>
</dbReference>
<dbReference type="PANTHER" id="PTHR13084:SF6">
    <property type="entry name" value="SODIUM_POTASSIUM-TRANSPORTING ATPASE SUBUNIT BETA-1-INTERACTING PROTEIN"/>
    <property type="match status" value="1"/>
</dbReference>
<keyword evidence="4 7" id="KW-0812">Transmembrane</keyword>
<evidence type="ECO:0000256" key="4">
    <source>
        <dbReference type="ARBA" id="ARBA00022692"/>
    </source>
</evidence>
<feature type="compositionally biased region" description="Low complexity" evidence="8">
    <location>
        <begin position="59"/>
        <end position="69"/>
    </location>
</feature>
<organism evidence="9 10">
    <name type="scientific">Petromyzon marinus</name>
    <name type="common">Sea lamprey</name>
    <dbReference type="NCBI Taxonomy" id="7757"/>
    <lineage>
        <taxon>Eukaryota</taxon>
        <taxon>Metazoa</taxon>
        <taxon>Chordata</taxon>
        <taxon>Craniata</taxon>
        <taxon>Vertebrata</taxon>
        <taxon>Cyclostomata</taxon>
        <taxon>Hyperoartia</taxon>
        <taxon>Petromyzontiformes</taxon>
        <taxon>Petromyzontidae</taxon>
        <taxon>Petromyzon</taxon>
    </lineage>
</organism>
<keyword evidence="9" id="KW-1185">Reference proteome</keyword>